<name>A0A239MM47_9BACT</name>
<protein>
    <submittedName>
        <fullName evidence="2">AsnC family protein</fullName>
    </submittedName>
</protein>
<dbReference type="EMBL" id="FZOU01000015">
    <property type="protein sequence ID" value="SNT43142.1"/>
    <property type="molecule type" value="Genomic_DNA"/>
</dbReference>
<proteinExistence type="predicted"/>
<dbReference type="Gene3D" id="3.30.70.920">
    <property type="match status" value="1"/>
</dbReference>
<dbReference type="InterPro" id="IPR019887">
    <property type="entry name" value="Tscrpt_reg_AsnC/Lrp_C"/>
</dbReference>
<accession>A0A239MM47</accession>
<keyword evidence="3" id="KW-1185">Reference proteome</keyword>
<gene>
    <name evidence="2" type="ORF">SAMN05421770_11514</name>
</gene>
<reference evidence="2 3" key="1">
    <citation type="submission" date="2017-06" db="EMBL/GenBank/DDBJ databases">
        <authorList>
            <person name="Kim H.J."/>
            <person name="Triplett B.A."/>
        </authorList>
    </citation>
    <scope>NUCLEOTIDE SEQUENCE [LARGE SCALE GENOMIC DNA]</scope>
    <source>
        <strain evidence="2 3">DSM 18704</strain>
    </source>
</reference>
<dbReference type="InterPro" id="IPR011008">
    <property type="entry name" value="Dimeric_a/b-barrel"/>
</dbReference>
<sequence>MAGEHDYMLQVKVASMADYERLHQQELSRFPVVSRLESNFAVRDVIEREIGI</sequence>
<feature type="domain" description="Transcription regulator AsnC/Lrp ligand binding" evidence="1">
    <location>
        <begin position="1"/>
        <end position="43"/>
    </location>
</feature>
<dbReference type="Pfam" id="PF01037">
    <property type="entry name" value="AsnC_trans_reg"/>
    <property type="match status" value="1"/>
</dbReference>
<evidence type="ECO:0000313" key="3">
    <source>
        <dbReference type="Proteomes" id="UP000198356"/>
    </source>
</evidence>
<dbReference type="SUPFAM" id="SSF54909">
    <property type="entry name" value="Dimeric alpha+beta barrel"/>
    <property type="match status" value="1"/>
</dbReference>
<evidence type="ECO:0000259" key="1">
    <source>
        <dbReference type="Pfam" id="PF01037"/>
    </source>
</evidence>
<dbReference type="Proteomes" id="UP000198356">
    <property type="component" value="Unassembled WGS sequence"/>
</dbReference>
<dbReference type="AlphaFoldDB" id="A0A239MM47"/>
<organism evidence="2 3">
    <name type="scientific">Granulicella rosea</name>
    <dbReference type="NCBI Taxonomy" id="474952"/>
    <lineage>
        <taxon>Bacteria</taxon>
        <taxon>Pseudomonadati</taxon>
        <taxon>Acidobacteriota</taxon>
        <taxon>Terriglobia</taxon>
        <taxon>Terriglobales</taxon>
        <taxon>Acidobacteriaceae</taxon>
        <taxon>Granulicella</taxon>
    </lineage>
</organism>
<evidence type="ECO:0000313" key="2">
    <source>
        <dbReference type="EMBL" id="SNT43142.1"/>
    </source>
</evidence>